<accession>A0ABS2P5Z4</accession>
<dbReference type="EMBL" id="JAFBED010000011">
    <property type="protein sequence ID" value="MBM7621830.1"/>
    <property type="molecule type" value="Genomic_DNA"/>
</dbReference>
<reference evidence="2 3" key="1">
    <citation type="submission" date="2021-01" db="EMBL/GenBank/DDBJ databases">
        <title>Genomic Encyclopedia of Type Strains, Phase IV (KMG-IV): sequencing the most valuable type-strain genomes for metagenomic binning, comparative biology and taxonomic classification.</title>
        <authorList>
            <person name="Goeker M."/>
        </authorList>
    </citation>
    <scope>NUCLEOTIDE SEQUENCE [LARGE SCALE GENOMIC DNA]</scope>
    <source>
        <strain evidence="2 3">DSM 25879</strain>
    </source>
</reference>
<sequence length="83" mass="9783">MRYLPPLLIEVQGVRLLREIAVDLRPRKAEEAQAPPRGKRTPGTEITRESNRTHINFRTDLFFKNSTERSMHFIKSRDYANMN</sequence>
<protein>
    <submittedName>
        <fullName evidence="2">Uncharacterized protein</fullName>
    </submittedName>
</protein>
<proteinExistence type="predicted"/>
<dbReference type="Proteomes" id="UP000737402">
    <property type="component" value="Unassembled WGS sequence"/>
</dbReference>
<gene>
    <name evidence="2" type="ORF">JOC95_003738</name>
</gene>
<evidence type="ECO:0000313" key="3">
    <source>
        <dbReference type="Proteomes" id="UP000737402"/>
    </source>
</evidence>
<evidence type="ECO:0000256" key="1">
    <source>
        <dbReference type="SAM" id="MobiDB-lite"/>
    </source>
</evidence>
<feature type="region of interest" description="Disordered" evidence="1">
    <location>
        <begin position="28"/>
        <end position="51"/>
    </location>
</feature>
<name>A0ABS2P5Z4_9BACI</name>
<keyword evidence="3" id="KW-1185">Reference proteome</keyword>
<comment type="caution">
    <text evidence="2">The sequence shown here is derived from an EMBL/GenBank/DDBJ whole genome shotgun (WGS) entry which is preliminary data.</text>
</comment>
<organism evidence="2 3">
    <name type="scientific">Sutcliffiella tianshenii</name>
    <dbReference type="NCBI Taxonomy" id="1463404"/>
    <lineage>
        <taxon>Bacteria</taxon>
        <taxon>Bacillati</taxon>
        <taxon>Bacillota</taxon>
        <taxon>Bacilli</taxon>
        <taxon>Bacillales</taxon>
        <taxon>Bacillaceae</taxon>
        <taxon>Sutcliffiella</taxon>
    </lineage>
</organism>
<evidence type="ECO:0000313" key="2">
    <source>
        <dbReference type="EMBL" id="MBM7621830.1"/>
    </source>
</evidence>